<dbReference type="Proteomes" id="UP000241514">
    <property type="component" value="Unassembled WGS sequence"/>
</dbReference>
<dbReference type="Pfam" id="PF01963">
    <property type="entry name" value="TraB_PrgY_gumN"/>
    <property type="match status" value="1"/>
</dbReference>
<dbReference type="EMBL" id="PYVG01000011">
    <property type="protein sequence ID" value="PTB89555.1"/>
    <property type="molecule type" value="Genomic_DNA"/>
</dbReference>
<protein>
    <submittedName>
        <fullName evidence="2">TraB/GumN family protein</fullName>
    </submittedName>
</protein>
<organism evidence="2">
    <name type="scientific">Pseudidiomarina aestuarii</name>
    <dbReference type="NCBI Taxonomy" id="624146"/>
    <lineage>
        <taxon>Bacteria</taxon>
        <taxon>Pseudomonadati</taxon>
        <taxon>Pseudomonadota</taxon>
        <taxon>Gammaproteobacteria</taxon>
        <taxon>Alteromonadales</taxon>
        <taxon>Idiomarinaceae</taxon>
        <taxon>Pseudidiomarina</taxon>
    </lineage>
</organism>
<name>A0A2T4CXP5_9GAMM</name>
<reference evidence="2 4" key="1">
    <citation type="submission" date="2018-03" db="EMBL/GenBank/DDBJ databases">
        <title>Cross-interface Injection: A General Nanoliter Liquid Handling Method Applied to Single Cells Genome Amplification Automated Nanoliter Liquid Handling Applied to Single Cell Multiple Displacement Amplification.</title>
        <authorList>
            <person name="Yun J."/>
            <person name="Xu P."/>
            <person name="Xu J."/>
            <person name="Dai X."/>
            <person name="Wang Y."/>
            <person name="Zheng X."/>
            <person name="Cao C."/>
            <person name="Yi Q."/>
            <person name="Zhu Y."/>
            <person name="Wang L."/>
            <person name="Dong Z."/>
            <person name="Huang Y."/>
            <person name="Huang L."/>
            <person name="Du W."/>
        </authorList>
    </citation>
    <scope>NUCLEOTIDE SEQUENCE [LARGE SCALE GENOMIC DNA]</scope>
    <source>
        <strain evidence="3 4">A9-4</strain>
        <strain evidence="2">Z-D3-2</strain>
    </source>
</reference>
<accession>A0A2T4CXP5</accession>
<sequence length="298" mass="33442">MSVSKTTHRKTLRTFCNAALLSTLLSPLALLPLTSQASLLYKVEGNKLEQPSYVFGTMHVLCQQDFKTGDALLQAFADSEQVVMELNLSDSSVAQKMNQMVMNPEGPYLDQYLSPEQLTTLGDFVQAEAGVELAQIAAMRPFVISSMLVTQQLDCAQTASYELFLTMQAVSNEKPIIGLETVEYQFGIFDQIPLSEQTQWLWEMAEDPEKSKNLLVKLKDTYLAEDAEQLHQLIVDQPEYEEYTDMLLYQRNENWIDQLETEFQSAPTFVAVGAGHLGGERGVLQLLRDAGYSVTMVE</sequence>
<evidence type="ECO:0000313" key="2">
    <source>
        <dbReference type="EMBL" id="PTB86343.1"/>
    </source>
</evidence>
<dbReference type="PANTHER" id="PTHR40590:SF1">
    <property type="entry name" value="CYTOPLASMIC PROTEIN"/>
    <property type="match status" value="1"/>
</dbReference>
<dbReference type="InterPro" id="IPR002816">
    <property type="entry name" value="TraB/PrgY/GumN_fam"/>
</dbReference>
<gene>
    <name evidence="3" type="ORF">C9928_03060</name>
    <name evidence="2" type="ORF">C9940_02745</name>
</gene>
<dbReference type="PANTHER" id="PTHR40590">
    <property type="entry name" value="CYTOPLASMIC PROTEIN-RELATED"/>
    <property type="match status" value="1"/>
</dbReference>
<feature type="chain" id="PRO_5044580704" evidence="1">
    <location>
        <begin position="38"/>
        <end position="298"/>
    </location>
</feature>
<comment type="caution">
    <text evidence="2">The sequence shown here is derived from an EMBL/GenBank/DDBJ whole genome shotgun (WGS) entry which is preliminary data.</text>
</comment>
<feature type="signal peptide" evidence="1">
    <location>
        <begin position="1"/>
        <end position="37"/>
    </location>
</feature>
<proteinExistence type="predicted"/>
<evidence type="ECO:0000313" key="4">
    <source>
        <dbReference type="Proteomes" id="UP000241514"/>
    </source>
</evidence>
<keyword evidence="1" id="KW-0732">Signal</keyword>
<dbReference type="CDD" id="cd14789">
    <property type="entry name" value="Tiki"/>
    <property type="match status" value="1"/>
</dbReference>
<evidence type="ECO:0000313" key="3">
    <source>
        <dbReference type="EMBL" id="PTB89555.1"/>
    </source>
</evidence>
<dbReference type="AlphaFoldDB" id="A0A2T4CXP5"/>
<dbReference type="EMBL" id="PYVN01000021">
    <property type="protein sequence ID" value="PTB86343.1"/>
    <property type="molecule type" value="Genomic_DNA"/>
</dbReference>
<dbReference type="InterPro" id="IPR047111">
    <property type="entry name" value="YbaP-like"/>
</dbReference>
<evidence type="ECO:0000256" key="1">
    <source>
        <dbReference type="SAM" id="SignalP"/>
    </source>
</evidence>